<feature type="active site" description="Proton donor/acceptor" evidence="2">
    <location>
        <position position="739"/>
    </location>
</feature>
<dbReference type="InterPro" id="IPR010976">
    <property type="entry name" value="B-phosphoglucomutase_hydrolase"/>
</dbReference>
<dbReference type="InterPro" id="IPR010972">
    <property type="entry name" value="Beta-PGM"/>
</dbReference>
<evidence type="ECO:0000256" key="1">
    <source>
        <dbReference type="ARBA" id="ARBA00006171"/>
    </source>
</evidence>
<gene>
    <name evidence="8" type="ORF">LARV_02108</name>
</gene>
<dbReference type="InterPro" id="IPR006439">
    <property type="entry name" value="HAD-SF_hydro_IA"/>
</dbReference>
<dbReference type="SUPFAM" id="SSF56784">
    <property type="entry name" value="HAD-like"/>
    <property type="match status" value="1"/>
</dbReference>
<dbReference type="Pfam" id="PF00702">
    <property type="entry name" value="Hydrolase"/>
    <property type="match status" value="1"/>
</dbReference>
<dbReference type="NCBIfam" id="TIGR01990">
    <property type="entry name" value="bPGM"/>
    <property type="match status" value="1"/>
</dbReference>
<feature type="binding site" evidence="3">
    <location>
        <begin position="840"/>
        <end position="844"/>
    </location>
    <ligand>
        <name>substrate</name>
    </ligand>
</feature>
<dbReference type="CDD" id="cd02598">
    <property type="entry name" value="HAD_BPGM"/>
    <property type="match status" value="1"/>
</dbReference>
<name>A0A0S7BKJ3_9CHLR</name>
<organism evidence="8">
    <name type="scientific">Longilinea arvoryzae</name>
    <dbReference type="NCBI Taxonomy" id="360412"/>
    <lineage>
        <taxon>Bacteria</taxon>
        <taxon>Bacillati</taxon>
        <taxon>Chloroflexota</taxon>
        <taxon>Anaerolineae</taxon>
        <taxon>Anaerolineales</taxon>
        <taxon>Anaerolineaceae</taxon>
        <taxon>Longilinea</taxon>
    </lineage>
</organism>
<protein>
    <submittedName>
        <fullName evidence="8">Beta-phosphoglucomutase</fullName>
    </submittedName>
</protein>
<feature type="domain" description="Glycoside hydrolase family 65 N-terminal" evidence="7">
    <location>
        <begin position="8"/>
        <end position="241"/>
    </location>
</feature>
<dbReference type="Gene3D" id="1.50.10.10">
    <property type="match status" value="1"/>
</dbReference>
<feature type="binding site" evidence="3">
    <location>
        <begin position="772"/>
        <end position="777"/>
    </location>
    <ligand>
        <name>substrate</name>
    </ligand>
</feature>
<keyword evidence="4" id="KW-0479">Metal-binding</keyword>
<feature type="binding site" evidence="3">
    <location>
        <position position="802"/>
    </location>
    <ligand>
        <name>substrate</name>
    </ligand>
</feature>
<evidence type="ECO:0000259" key="7">
    <source>
        <dbReference type="Pfam" id="PF03636"/>
    </source>
</evidence>
<proteinExistence type="inferred from homology"/>
<dbReference type="InterPro" id="IPR012341">
    <property type="entry name" value="6hp_glycosidase-like_sf"/>
</dbReference>
<dbReference type="InterPro" id="IPR008928">
    <property type="entry name" value="6-hairpin_glycosidase_sf"/>
</dbReference>
<evidence type="ECO:0000259" key="6">
    <source>
        <dbReference type="Pfam" id="PF03632"/>
    </source>
</evidence>
<feature type="binding site" evidence="3">
    <location>
        <begin position="737"/>
        <end position="739"/>
    </location>
    <ligand>
        <name>substrate</name>
    </ligand>
</feature>
<dbReference type="NCBIfam" id="TIGR02009">
    <property type="entry name" value="PGMB-YQAB-SF"/>
    <property type="match status" value="1"/>
</dbReference>
<dbReference type="Proteomes" id="UP000055060">
    <property type="component" value="Unassembled WGS sequence"/>
</dbReference>
<keyword evidence="9" id="KW-1185">Reference proteome</keyword>
<dbReference type="AlphaFoldDB" id="A0A0S7BKJ3"/>
<feature type="site" description="Important for catalytic activity and assists the phosphoryl transfer reaction to Asp8 by balancing charge and orienting the reacting groups" evidence="5">
    <location>
        <position position="840"/>
    </location>
</feature>
<dbReference type="RefSeq" id="WP_201785912.1">
    <property type="nucleotide sequence ID" value="NZ_DF967972.1"/>
</dbReference>
<feature type="binding site" evidence="4">
    <location>
        <position position="739"/>
    </location>
    <ligand>
        <name>Mg(2+)</name>
        <dbReference type="ChEBI" id="CHEBI:18420"/>
    </ligand>
</feature>
<dbReference type="Gene3D" id="1.10.150.240">
    <property type="entry name" value="Putative phosphatase, domain 2"/>
    <property type="match status" value="1"/>
</dbReference>
<dbReference type="SUPFAM" id="SSF48208">
    <property type="entry name" value="Six-hairpin glycosidases"/>
    <property type="match status" value="1"/>
</dbReference>
<evidence type="ECO:0000256" key="4">
    <source>
        <dbReference type="PIRSR" id="PIRSR610972-3"/>
    </source>
</evidence>
<feature type="binding site" evidence="4">
    <location>
        <position position="896"/>
    </location>
    <ligand>
        <name>Mg(2+)</name>
        <dbReference type="ChEBI" id="CHEBI:18420"/>
    </ligand>
</feature>
<dbReference type="Gene3D" id="2.60.420.10">
    <property type="entry name" value="Maltose phosphorylase, domain 3"/>
    <property type="match status" value="1"/>
</dbReference>
<reference evidence="8" key="1">
    <citation type="submission" date="2015-07" db="EMBL/GenBank/DDBJ databases">
        <title>Draft Genome Sequences of Anaerolinea thermolimosa IMO-1, Bellilinea caldifistulae GOMI-1, Leptolinea tardivitalis YMTK-2, Levilinea saccharolytica KIBI-1,Longilinea arvoryzae KOME-1, Previously Described as Members of the Anaerolineaceae (Chloroflexi).</title>
        <authorList>
            <person name="Sekiguchi Y."/>
            <person name="Ohashi A."/>
            <person name="Matsuura N."/>
            <person name="Tourlousse M.D."/>
        </authorList>
    </citation>
    <scope>NUCLEOTIDE SEQUENCE [LARGE SCALE GENOMIC DNA]</scope>
    <source>
        <strain evidence="8">KOME-1</strain>
    </source>
</reference>
<dbReference type="GO" id="GO:0016757">
    <property type="term" value="F:glycosyltransferase activity"/>
    <property type="evidence" value="ECO:0007669"/>
    <property type="project" value="UniProtKB-ARBA"/>
</dbReference>
<dbReference type="InterPro" id="IPR037018">
    <property type="entry name" value="GH65_N"/>
</dbReference>
<dbReference type="NCBIfam" id="TIGR01509">
    <property type="entry name" value="HAD-SF-IA-v3"/>
    <property type="match status" value="1"/>
</dbReference>
<feature type="active site" description="Nucleophile" evidence="2">
    <location>
        <position position="737"/>
    </location>
</feature>
<evidence type="ECO:0000313" key="8">
    <source>
        <dbReference type="EMBL" id="GAP14341.1"/>
    </source>
</evidence>
<keyword evidence="4" id="KW-0460">Magnesium</keyword>
<feature type="binding site" evidence="3">
    <location>
        <position position="780"/>
    </location>
    <ligand>
        <name>substrate</name>
    </ligand>
</feature>
<evidence type="ECO:0000313" key="9">
    <source>
        <dbReference type="Proteomes" id="UP000055060"/>
    </source>
</evidence>
<dbReference type="PANTHER" id="PTHR11051">
    <property type="entry name" value="GLYCOSYL HYDROLASE-RELATED"/>
    <property type="match status" value="1"/>
</dbReference>
<feature type="binding site" evidence="3">
    <location>
        <position position="753"/>
    </location>
    <ligand>
        <name>substrate</name>
    </ligand>
</feature>
<evidence type="ECO:0000256" key="2">
    <source>
        <dbReference type="PIRSR" id="PIRSR610972-1"/>
    </source>
</evidence>
<dbReference type="GO" id="GO:0008801">
    <property type="term" value="F:beta-phosphoglucomutase activity"/>
    <property type="evidence" value="ECO:0007669"/>
    <property type="project" value="InterPro"/>
</dbReference>
<evidence type="ECO:0000256" key="3">
    <source>
        <dbReference type="PIRSR" id="PIRSR610972-2"/>
    </source>
</evidence>
<feature type="binding site" evidence="4">
    <location>
        <position position="895"/>
    </location>
    <ligand>
        <name>Mg(2+)</name>
        <dbReference type="ChEBI" id="CHEBI:18420"/>
    </ligand>
</feature>
<feature type="binding site" evidence="4">
    <location>
        <position position="737"/>
    </location>
    <ligand>
        <name>Mg(2+)</name>
        <dbReference type="ChEBI" id="CHEBI:18420"/>
    </ligand>
</feature>
<dbReference type="STRING" id="360412.LARV_02108"/>
<dbReference type="PANTHER" id="PTHR11051:SF8">
    <property type="entry name" value="PROTEIN-GLUCOSYLGALACTOSYLHYDROXYLYSINE GLUCOSIDASE"/>
    <property type="match status" value="1"/>
</dbReference>
<sequence length="948" mass="107132">MDNWHIFETQFNNKNNRSLETVYTIGNGYLGTRGTFEEGYPGDQPATLINGFFDDIPIVFTELANTPNWLDLQITANGERLNLKNAVVTDYFRDLNLHNGELTRTLHWEVAAGGHLALEFQRFTSLADEHIVALRCQVKSIDFSGDIEFHSGLSGYADNEGFLHLEWIEQGKIDASSAYLQVETRKTHHTLVEAFSLNLTRGKSSTSEFCDSRMNPFKVEKVHLEPGQEAEIEKIVAIYTSLDASHPKKSAIASLQRAKELGYTALLAQSSAEWQKEWNASNISIQGDDEADRAVRYAIYQLLIAAPRKNEHVSIPAKSLSGFGYKGHVFWDTEVFMLPFFTYTQPKIARRLLMYRYFTLPAARNKANSNNYEGAQFAWESAATGEENTPRWVPLRDGNLVRIWCGDIEHHITSDIAFAIQQYWRVTGDNDFMRNFGAEIILETARFWNSRAEWDEPSNRYHINNVIGPDEYHDRIDNNAYTNNMARWNIQFGLEILEWLKKDSPAKADELEQRLELTPPKLDHWRHVIDHLYLGFDPQTGLYEQFEGFFKRQRVDLATFEPRTESMQAILGIEKTQEFQILKQPDVLMLLYLMNANTSKEILERNFAFYTPVTDSSYGSSLGPPIQAILATRVGDVKTAYDLFRLSAKTDLVDVRGNSGDGIHIATQGGLWQAVIFGFCGLEMTPDGPLVHPKLPPKWKRVQFNILIKGKKYEFDIRPEGKANRNAVLPVQGAIFDLDGVLTDTSELHYRAWKRLADEAGIPFTRADNEFLRGIPRRESLLRILKGRKVSEEKLQEMMERKNQYYVESISLLTKRDLLPGARSLLDSLKTAGIKIGLGSASRNALLVVEKLGIASLFDAIADGASVVHQKPAPDLFLHVAGLLGVSAEYCAVFEDAAAGIEAARAGGMWAIGIGPHERLKNAHWVYPGLNEISVTDLLDRLSGMKKD</sequence>
<dbReference type="SFLD" id="SFLDS00003">
    <property type="entry name" value="Haloacid_Dehalogenase"/>
    <property type="match status" value="1"/>
</dbReference>
<dbReference type="InterPro" id="IPR011013">
    <property type="entry name" value="Gal_mutarotase_sf_dom"/>
</dbReference>
<dbReference type="EMBL" id="DF967972">
    <property type="protein sequence ID" value="GAP14341.1"/>
    <property type="molecule type" value="Genomic_DNA"/>
</dbReference>
<dbReference type="Gene3D" id="3.40.50.1000">
    <property type="entry name" value="HAD superfamily/HAD-like"/>
    <property type="match status" value="1"/>
</dbReference>
<feature type="binding site" evidence="3">
    <location>
        <position position="871"/>
    </location>
    <ligand>
        <name>substrate</name>
    </ligand>
</feature>
<dbReference type="GO" id="GO:0004553">
    <property type="term" value="F:hydrolase activity, hydrolyzing O-glycosyl compounds"/>
    <property type="evidence" value="ECO:0007669"/>
    <property type="project" value="TreeGrafter"/>
</dbReference>
<dbReference type="Pfam" id="PF03632">
    <property type="entry name" value="Glyco_hydro_65m"/>
    <property type="match status" value="1"/>
</dbReference>
<dbReference type="SFLD" id="SFLDG01135">
    <property type="entry name" value="C1.5.6:_HAD__Beta-PGM__Phospha"/>
    <property type="match status" value="1"/>
</dbReference>
<evidence type="ECO:0000256" key="5">
    <source>
        <dbReference type="PIRSR" id="PIRSR610972-4"/>
    </source>
</evidence>
<feature type="site" description="Important for catalytic activity and assists the phosphoryl transfer reaction to Asp8 by balancing charge and orienting the reacting groups" evidence="5">
    <location>
        <position position="871"/>
    </location>
</feature>
<accession>A0A0S7BKJ3</accession>
<dbReference type="GO" id="GO:0030246">
    <property type="term" value="F:carbohydrate binding"/>
    <property type="evidence" value="ECO:0007669"/>
    <property type="project" value="InterPro"/>
</dbReference>
<dbReference type="GO" id="GO:0000287">
    <property type="term" value="F:magnesium ion binding"/>
    <property type="evidence" value="ECO:0007669"/>
    <property type="project" value="InterPro"/>
</dbReference>
<dbReference type="InterPro" id="IPR023214">
    <property type="entry name" value="HAD_sf"/>
</dbReference>
<dbReference type="InterPro" id="IPR005195">
    <property type="entry name" value="Glyco_hydro_65_M"/>
</dbReference>
<dbReference type="InterPro" id="IPR023198">
    <property type="entry name" value="PGP-like_dom2"/>
</dbReference>
<feature type="domain" description="Glycoside hydrolase family 65 central catalytic" evidence="6">
    <location>
        <begin position="296"/>
        <end position="673"/>
    </location>
</feature>
<dbReference type="Pfam" id="PF03636">
    <property type="entry name" value="Glyco_hydro_65N"/>
    <property type="match status" value="1"/>
</dbReference>
<dbReference type="GO" id="GO:0005975">
    <property type="term" value="P:carbohydrate metabolic process"/>
    <property type="evidence" value="ECO:0007669"/>
    <property type="project" value="InterPro"/>
</dbReference>
<comment type="similarity">
    <text evidence="1">Belongs to the HAD-like hydrolase superfamily. CbbY/CbbZ/Gph/YieH family.</text>
</comment>
<comment type="cofactor">
    <cofactor evidence="4">
        <name>Mg(2+)</name>
        <dbReference type="ChEBI" id="CHEBI:18420"/>
    </cofactor>
    <text evidence="4">Binds 2 magnesium ions per subunit.</text>
</comment>
<dbReference type="SUPFAM" id="SSF74650">
    <property type="entry name" value="Galactose mutarotase-like"/>
    <property type="match status" value="1"/>
</dbReference>
<dbReference type="SFLD" id="SFLDG01129">
    <property type="entry name" value="C1.5:_HAD__Beta-PGM__Phosphata"/>
    <property type="match status" value="1"/>
</dbReference>
<dbReference type="InterPro" id="IPR005196">
    <property type="entry name" value="Glyco_hydro_65_N"/>
</dbReference>
<dbReference type="InterPro" id="IPR036412">
    <property type="entry name" value="HAD-like_sf"/>
</dbReference>
<dbReference type="Gene3D" id="2.70.98.40">
    <property type="entry name" value="Glycoside hydrolase, family 65, N-terminal domain"/>
    <property type="match status" value="1"/>
</dbReference>